<dbReference type="RefSeq" id="WP_008871673.1">
    <property type="nucleotide sequence ID" value="NZ_ACJN02000004.1"/>
</dbReference>
<evidence type="ECO:0000259" key="16">
    <source>
        <dbReference type="PROSITE" id="PS50112"/>
    </source>
</evidence>
<dbReference type="Proteomes" id="UP000005496">
    <property type="component" value="Unassembled WGS sequence"/>
</dbReference>
<dbReference type="InterPro" id="IPR005467">
    <property type="entry name" value="His_kinase_dom"/>
</dbReference>
<evidence type="ECO:0000256" key="9">
    <source>
        <dbReference type="ARBA" id="ARBA00022840"/>
    </source>
</evidence>
<keyword evidence="19" id="KW-1185">Reference proteome</keyword>
<dbReference type="PROSITE" id="PS50112">
    <property type="entry name" value="PAS"/>
    <property type="match status" value="1"/>
</dbReference>
<name>D6SUK0_9BACT</name>
<keyword evidence="10" id="KW-1133">Transmembrane helix</keyword>
<feature type="compositionally biased region" description="Basic and acidic residues" evidence="14">
    <location>
        <begin position="7"/>
        <end position="20"/>
    </location>
</feature>
<dbReference type="GO" id="GO:0000156">
    <property type="term" value="F:phosphorelay response regulator activity"/>
    <property type="evidence" value="ECO:0007669"/>
    <property type="project" value="TreeGrafter"/>
</dbReference>
<evidence type="ECO:0000256" key="14">
    <source>
        <dbReference type="SAM" id="MobiDB-lite"/>
    </source>
</evidence>
<dbReference type="InterPro" id="IPR000700">
    <property type="entry name" value="PAS-assoc_C"/>
</dbReference>
<dbReference type="CDD" id="cd00082">
    <property type="entry name" value="HisKA"/>
    <property type="match status" value="1"/>
</dbReference>
<dbReference type="FunFam" id="3.30.565.10:FF:000006">
    <property type="entry name" value="Sensor histidine kinase WalK"/>
    <property type="match status" value="1"/>
</dbReference>
<gene>
    <name evidence="18" type="ORF">Dthio_PD0294</name>
</gene>
<dbReference type="SUPFAM" id="SSF55785">
    <property type="entry name" value="PYP-like sensor domain (PAS domain)"/>
    <property type="match status" value="1"/>
</dbReference>
<dbReference type="InterPro" id="IPR000014">
    <property type="entry name" value="PAS"/>
</dbReference>
<feature type="coiled-coil region" evidence="13">
    <location>
        <begin position="188"/>
        <end position="215"/>
    </location>
</feature>
<feature type="domain" description="PAS" evidence="16">
    <location>
        <begin position="70"/>
        <end position="140"/>
    </location>
</feature>
<dbReference type="PANTHER" id="PTHR42878">
    <property type="entry name" value="TWO-COMPONENT HISTIDINE KINASE"/>
    <property type="match status" value="1"/>
</dbReference>
<proteinExistence type="predicted"/>
<dbReference type="NCBIfam" id="TIGR00229">
    <property type="entry name" value="sensory_box"/>
    <property type="match status" value="1"/>
</dbReference>
<evidence type="ECO:0000256" key="10">
    <source>
        <dbReference type="ARBA" id="ARBA00022989"/>
    </source>
</evidence>
<feature type="region of interest" description="Disordered" evidence="14">
    <location>
        <begin position="1"/>
        <end position="35"/>
    </location>
</feature>
<dbReference type="InterPro" id="IPR036890">
    <property type="entry name" value="HATPase_C_sf"/>
</dbReference>
<keyword evidence="7" id="KW-0547">Nucleotide-binding</keyword>
<evidence type="ECO:0000256" key="4">
    <source>
        <dbReference type="ARBA" id="ARBA00022553"/>
    </source>
</evidence>
<feature type="domain" description="Histidine kinase" evidence="15">
    <location>
        <begin position="218"/>
        <end position="436"/>
    </location>
</feature>
<dbReference type="Gene3D" id="3.30.565.10">
    <property type="entry name" value="Histidine kinase-like ATPase, C-terminal domain"/>
    <property type="match status" value="1"/>
</dbReference>
<dbReference type="PANTHER" id="PTHR42878:SF7">
    <property type="entry name" value="SENSOR HISTIDINE KINASE GLRK"/>
    <property type="match status" value="1"/>
</dbReference>
<evidence type="ECO:0000256" key="7">
    <source>
        <dbReference type="ARBA" id="ARBA00022741"/>
    </source>
</evidence>
<protein>
    <recommendedName>
        <fullName evidence="3">histidine kinase</fullName>
        <ecNumber evidence="3">2.7.13.3</ecNumber>
    </recommendedName>
</protein>
<dbReference type="InterPro" id="IPR036097">
    <property type="entry name" value="HisK_dim/P_sf"/>
</dbReference>
<dbReference type="GO" id="GO:0030295">
    <property type="term" value="F:protein kinase activator activity"/>
    <property type="evidence" value="ECO:0007669"/>
    <property type="project" value="TreeGrafter"/>
</dbReference>
<dbReference type="SMART" id="SM00387">
    <property type="entry name" value="HATPase_c"/>
    <property type="match status" value="1"/>
</dbReference>
<dbReference type="eggNOG" id="COG2205">
    <property type="taxonomic scope" value="Bacteria"/>
</dbReference>
<dbReference type="GO" id="GO:0000155">
    <property type="term" value="F:phosphorelay sensor kinase activity"/>
    <property type="evidence" value="ECO:0007669"/>
    <property type="project" value="InterPro"/>
</dbReference>
<dbReference type="SMART" id="SM00388">
    <property type="entry name" value="HisKA"/>
    <property type="match status" value="1"/>
</dbReference>
<evidence type="ECO:0000256" key="6">
    <source>
        <dbReference type="ARBA" id="ARBA00022692"/>
    </source>
</evidence>
<keyword evidence="9" id="KW-0067">ATP-binding</keyword>
<keyword evidence="11" id="KW-0902">Two-component regulatory system</keyword>
<feature type="domain" description="PAC" evidence="17">
    <location>
        <begin position="143"/>
        <end position="200"/>
    </location>
</feature>
<dbReference type="GO" id="GO:0007234">
    <property type="term" value="P:osmosensory signaling via phosphorelay pathway"/>
    <property type="evidence" value="ECO:0007669"/>
    <property type="project" value="TreeGrafter"/>
</dbReference>
<comment type="catalytic activity">
    <reaction evidence="1">
        <text>ATP + protein L-histidine = ADP + protein N-phospho-L-histidine.</text>
        <dbReference type="EC" id="2.7.13.3"/>
    </reaction>
</comment>
<dbReference type="Pfam" id="PF13426">
    <property type="entry name" value="PAS_9"/>
    <property type="match status" value="1"/>
</dbReference>
<accession>D6SUK0</accession>
<reference evidence="18" key="1">
    <citation type="submission" date="2010-05" db="EMBL/GenBank/DDBJ databases">
        <title>The draft genome of Desulfonatronospira thiodismutans ASO3-1.</title>
        <authorList>
            <consortium name="US DOE Joint Genome Institute (JGI-PGF)"/>
            <person name="Lucas S."/>
            <person name="Copeland A."/>
            <person name="Lapidus A."/>
            <person name="Cheng J.-F."/>
            <person name="Bruce D."/>
            <person name="Goodwin L."/>
            <person name="Pitluck S."/>
            <person name="Chertkov O."/>
            <person name="Brettin T."/>
            <person name="Detter J.C."/>
            <person name="Han C."/>
            <person name="Land M.L."/>
            <person name="Hauser L."/>
            <person name="Kyrpides N."/>
            <person name="Mikhailova N."/>
            <person name="Muyzer G."/>
            <person name="Woyke T."/>
        </authorList>
    </citation>
    <scope>NUCLEOTIDE SEQUENCE [LARGE SCALE GENOMIC DNA]</scope>
    <source>
        <strain evidence="18">ASO3-1</strain>
    </source>
</reference>
<dbReference type="SUPFAM" id="SSF47384">
    <property type="entry name" value="Homodimeric domain of signal transducing histidine kinase"/>
    <property type="match status" value="1"/>
</dbReference>
<dbReference type="PRINTS" id="PR00344">
    <property type="entry name" value="BCTRLSENSOR"/>
</dbReference>
<evidence type="ECO:0000256" key="13">
    <source>
        <dbReference type="SAM" id="Coils"/>
    </source>
</evidence>
<keyword evidence="6" id="KW-0812">Transmembrane</keyword>
<organism evidence="18 19">
    <name type="scientific">Desulfonatronospira thiodismutans ASO3-1</name>
    <dbReference type="NCBI Taxonomy" id="555779"/>
    <lineage>
        <taxon>Bacteria</taxon>
        <taxon>Pseudomonadati</taxon>
        <taxon>Thermodesulfobacteriota</taxon>
        <taxon>Desulfovibrionia</taxon>
        <taxon>Desulfovibrionales</taxon>
        <taxon>Desulfonatronovibrionaceae</taxon>
        <taxon>Desulfonatronospira</taxon>
    </lineage>
</organism>
<comment type="caution">
    <text evidence="18">The sequence shown here is derived from an EMBL/GenBank/DDBJ whole genome shotgun (WGS) entry which is preliminary data.</text>
</comment>
<evidence type="ECO:0000256" key="3">
    <source>
        <dbReference type="ARBA" id="ARBA00012438"/>
    </source>
</evidence>
<dbReference type="EC" id="2.7.13.3" evidence="3"/>
<dbReference type="InterPro" id="IPR004358">
    <property type="entry name" value="Sig_transdc_His_kin-like_C"/>
</dbReference>
<dbReference type="CDD" id="cd00130">
    <property type="entry name" value="PAS"/>
    <property type="match status" value="1"/>
</dbReference>
<comment type="subcellular location">
    <subcellularLocation>
        <location evidence="2">Membrane</location>
        <topology evidence="2">Multi-pass membrane protein</topology>
    </subcellularLocation>
</comment>
<dbReference type="Gene3D" id="3.30.450.20">
    <property type="entry name" value="PAS domain"/>
    <property type="match status" value="1"/>
</dbReference>
<dbReference type="eggNOG" id="COG3829">
    <property type="taxonomic scope" value="Bacteria"/>
</dbReference>
<dbReference type="InterPro" id="IPR035965">
    <property type="entry name" value="PAS-like_dom_sf"/>
</dbReference>
<keyword evidence="12" id="KW-0472">Membrane</keyword>
<evidence type="ECO:0000313" key="19">
    <source>
        <dbReference type="Proteomes" id="UP000005496"/>
    </source>
</evidence>
<dbReference type="SMART" id="SM00091">
    <property type="entry name" value="PAS"/>
    <property type="match status" value="1"/>
</dbReference>
<dbReference type="InterPro" id="IPR050351">
    <property type="entry name" value="BphY/WalK/GraS-like"/>
</dbReference>
<feature type="coiled-coil region" evidence="13">
    <location>
        <begin position="46"/>
        <end position="73"/>
    </location>
</feature>
<dbReference type="Gene3D" id="1.10.287.130">
    <property type="match status" value="1"/>
</dbReference>
<dbReference type="InterPro" id="IPR003661">
    <property type="entry name" value="HisK_dim/P_dom"/>
</dbReference>
<dbReference type="OrthoDB" id="9787818at2"/>
<keyword evidence="8 18" id="KW-0418">Kinase</keyword>
<evidence type="ECO:0000256" key="5">
    <source>
        <dbReference type="ARBA" id="ARBA00022679"/>
    </source>
</evidence>
<dbReference type="Pfam" id="PF02518">
    <property type="entry name" value="HATPase_c"/>
    <property type="match status" value="1"/>
</dbReference>
<dbReference type="EMBL" id="ACJN02000004">
    <property type="protein sequence ID" value="EFI32980.1"/>
    <property type="molecule type" value="Genomic_DNA"/>
</dbReference>
<evidence type="ECO:0000256" key="12">
    <source>
        <dbReference type="ARBA" id="ARBA00023136"/>
    </source>
</evidence>
<evidence type="ECO:0000256" key="8">
    <source>
        <dbReference type="ARBA" id="ARBA00022777"/>
    </source>
</evidence>
<evidence type="ECO:0000256" key="1">
    <source>
        <dbReference type="ARBA" id="ARBA00000085"/>
    </source>
</evidence>
<dbReference type="AlphaFoldDB" id="D6SUK0"/>
<dbReference type="GO" id="GO:0016020">
    <property type="term" value="C:membrane"/>
    <property type="evidence" value="ECO:0007669"/>
    <property type="project" value="UniProtKB-SubCell"/>
</dbReference>
<keyword evidence="13" id="KW-0175">Coiled coil</keyword>
<evidence type="ECO:0000259" key="17">
    <source>
        <dbReference type="PROSITE" id="PS50113"/>
    </source>
</evidence>
<dbReference type="PROSITE" id="PS50113">
    <property type="entry name" value="PAC"/>
    <property type="match status" value="1"/>
</dbReference>
<dbReference type="PROSITE" id="PS50109">
    <property type="entry name" value="HIS_KIN"/>
    <property type="match status" value="1"/>
</dbReference>
<dbReference type="SUPFAM" id="SSF55874">
    <property type="entry name" value="ATPase domain of HSP90 chaperone/DNA topoisomerase II/histidine kinase"/>
    <property type="match status" value="1"/>
</dbReference>
<evidence type="ECO:0000256" key="2">
    <source>
        <dbReference type="ARBA" id="ARBA00004141"/>
    </source>
</evidence>
<evidence type="ECO:0000259" key="15">
    <source>
        <dbReference type="PROSITE" id="PS50109"/>
    </source>
</evidence>
<evidence type="ECO:0000313" key="18">
    <source>
        <dbReference type="EMBL" id="EFI32980.1"/>
    </source>
</evidence>
<dbReference type="Pfam" id="PF00512">
    <property type="entry name" value="HisKA"/>
    <property type="match status" value="1"/>
</dbReference>
<evidence type="ECO:0000256" key="11">
    <source>
        <dbReference type="ARBA" id="ARBA00023012"/>
    </source>
</evidence>
<sequence>MILDNSDGPHKDPLRRKAEEQLQDNPPDIDEAGLPPEKIRNMLHDLRVHQLELEMQNEELRSTQLELQTARDKFVRLYNQAPVGYLSLDKHGLIRQFNQTFMDMTGFTETEINGVPLADLMDHTGRETFLARYRALFKDPRNKNMEVNLRTPSRKYLPVRLAGRIEEHDLQGDGKDQDRYLLLIVSDITEQKQAREEIQRKKEQLEKTLAEKDRFFSILAHDLKSPLSGFLSSTRIMAEDINSFSLAELQNVSANMQRSAENLYSLLENLLTWARMQKGDTDFEPDVINLHDLVRQNMELSRSVFQHKEIIFESRISPELQIYADSNMIGTVLRNLLSNAGKYTHDKGRVVAGAEKKNGGITVYIQDSGSGMDQKTLQGLFQMNSKATQPGTRGESGTGLGLLLCREMIHRHQGEIWARSAPGKGTTFFFTLPGHET</sequence>
<keyword evidence="5" id="KW-0808">Transferase</keyword>
<dbReference type="GO" id="GO:0005524">
    <property type="term" value="F:ATP binding"/>
    <property type="evidence" value="ECO:0007669"/>
    <property type="project" value="UniProtKB-KW"/>
</dbReference>
<keyword evidence="4" id="KW-0597">Phosphoprotein</keyword>
<dbReference type="InterPro" id="IPR003594">
    <property type="entry name" value="HATPase_dom"/>
</dbReference>